<dbReference type="GO" id="GO:0005886">
    <property type="term" value="C:plasma membrane"/>
    <property type="evidence" value="ECO:0007669"/>
    <property type="project" value="TreeGrafter"/>
</dbReference>
<gene>
    <name evidence="1" type="ORF">JCM19231_4747</name>
</gene>
<dbReference type="Pfam" id="PF00873">
    <property type="entry name" value="ACR_tran"/>
    <property type="match status" value="1"/>
</dbReference>
<dbReference type="Proteomes" id="UP000031671">
    <property type="component" value="Unassembled WGS sequence"/>
</dbReference>
<dbReference type="PANTHER" id="PTHR32063:SF29">
    <property type="entry name" value="HAE1 FAMILY EFFLUX PUMP PERMEASE COMPONENT"/>
    <property type="match status" value="1"/>
</dbReference>
<dbReference type="SUPFAM" id="SSF82693">
    <property type="entry name" value="Multidrug efflux transporter AcrB pore domain, PN1, PN2, PC1 and PC2 subdomains"/>
    <property type="match status" value="1"/>
</dbReference>
<protein>
    <submittedName>
        <fullName evidence="1">RND multidrug efflux transporter</fullName>
    </submittedName>
</protein>
<comment type="caution">
    <text evidence="1">The sequence shown here is derived from an EMBL/GenBank/DDBJ whole genome shotgun (WGS) entry which is preliminary data.</text>
</comment>
<dbReference type="Gene3D" id="1.20.1640.10">
    <property type="entry name" value="Multidrug efflux transporter AcrB transmembrane domain"/>
    <property type="match status" value="1"/>
</dbReference>
<dbReference type="InterPro" id="IPR027463">
    <property type="entry name" value="AcrB_DN_DC_subdom"/>
</dbReference>
<dbReference type="InterPro" id="IPR001036">
    <property type="entry name" value="Acrflvin-R"/>
</dbReference>
<dbReference type="Gene3D" id="3.30.70.1430">
    <property type="entry name" value="Multidrug efflux transporter AcrB pore domain"/>
    <property type="match status" value="1"/>
</dbReference>
<dbReference type="Gene3D" id="3.30.2090.10">
    <property type="entry name" value="Multidrug efflux transporter AcrB TolC docking domain, DN and DC subdomains"/>
    <property type="match status" value="1"/>
</dbReference>
<dbReference type="Gene3D" id="3.30.70.1440">
    <property type="entry name" value="Multidrug efflux transporter AcrB pore domain"/>
    <property type="match status" value="1"/>
</dbReference>
<reference evidence="1 2" key="2">
    <citation type="submission" date="2015-01" db="EMBL/GenBank/DDBJ databases">
        <authorList>
            <consortium name="NBRP consortium"/>
            <person name="Sawabe T."/>
            <person name="Meirelles P."/>
            <person name="Feng G."/>
            <person name="Sayaka M."/>
            <person name="Hattori M."/>
            <person name="Ohkuma M."/>
        </authorList>
    </citation>
    <scope>NUCLEOTIDE SEQUENCE [LARGE SCALE GENOMIC DNA]</scope>
    <source>
        <strain evidence="2">JCM 19231</strain>
    </source>
</reference>
<evidence type="ECO:0000313" key="1">
    <source>
        <dbReference type="EMBL" id="GAM59140.1"/>
    </source>
</evidence>
<organism evidence="1 2">
    <name type="scientific">Vibrio ishigakensis</name>
    <dbReference type="NCBI Taxonomy" id="1481914"/>
    <lineage>
        <taxon>Bacteria</taxon>
        <taxon>Pseudomonadati</taxon>
        <taxon>Pseudomonadota</taxon>
        <taxon>Gammaproteobacteria</taxon>
        <taxon>Vibrionales</taxon>
        <taxon>Vibrionaceae</taxon>
        <taxon>Vibrio</taxon>
    </lineage>
</organism>
<dbReference type="EMBL" id="BBRZ01000126">
    <property type="protein sequence ID" value="GAM59140.1"/>
    <property type="molecule type" value="Genomic_DNA"/>
</dbReference>
<evidence type="ECO:0000313" key="2">
    <source>
        <dbReference type="Proteomes" id="UP000031671"/>
    </source>
</evidence>
<accession>A0A0B8NX60</accession>
<reference evidence="1 2" key="1">
    <citation type="submission" date="2015-01" db="EMBL/GenBank/DDBJ databases">
        <title>Vibrio sp. C1 JCM 19231 whole genome shotgun sequence.</title>
        <authorList>
            <person name="Sawabe T."/>
            <person name="Meirelles P."/>
            <person name="Feng G."/>
            <person name="Sayaka M."/>
            <person name="Hattori M."/>
            <person name="Ohkuma M."/>
        </authorList>
    </citation>
    <scope>NUCLEOTIDE SEQUENCE [LARGE SCALE GENOMIC DNA]</scope>
    <source>
        <strain evidence="2">JCM 19231</strain>
    </source>
</reference>
<sequence length="186" mass="20282">MNVIPAQLTPQEDRGVLFAFARGADATSYNRMAQNMDVIESRLMPLLGQGLLKSFSIQSPAFGGNAGDQTGFVIMILEDWEDRDMSAQQGLGVIRKALADIPDVRVFPMMPGFRGGSSEPVQFVLGGPDYKELEQWAELLKQAADDSPYMDGASTDYSEKTPELVVSIDKERAADLGITQSEISDT</sequence>
<keyword evidence="2" id="KW-1185">Reference proteome</keyword>
<proteinExistence type="predicted"/>
<dbReference type="PANTHER" id="PTHR32063">
    <property type="match status" value="1"/>
</dbReference>
<name>A0A0B8NX60_9VIBR</name>
<dbReference type="AlphaFoldDB" id="A0A0B8NX60"/>
<dbReference type="GO" id="GO:0042910">
    <property type="term" value="F:xenobiotic transmembrane transporter activity"/>
    <property type="evidence" value="ECO:0007669"/>
    <property type="project" value="TreeGrafter"/>
</dbReference>